<dbReference type="eggNOG" id="COG3475">
    <property type="taxonomic scope" value="Bacteria"/>
</dbReference>
<proteinExistence type="predicted"/>
<sequence length="748" mass="87655">MLEKYFEDEVRDGFYVPSMIKRSWAVALDVLSEVDRICRKYDIKYYAEWGTLLGAVRHAGFVPWDDDLDIAMPRNDYIKFCQVAKQELKNGYEIFNFKNHDNFHHFLARVTCTSRICFEDKYLKEHHGFPYIAGLDIFVHDNVSRDRKNQEHCEKIAEYIITVADNIADGSMNSEQEKDALKRISQLCNCDVSAYQNKEEERIQLYTLAENIFAAFKDDDCDEMTQMMPCSMYGNHMRIPKKYYDEIVRIPFENTTIPVPIGFDAMLSKRYGDYMKLVRNTGGHNYPFYESQKKQLEVLMDFKLPQYTFDGKKAVRNDDAANTGYKKIITDVMHSVKEEIEKIGHHINNGKFWTDNQTEDIIKNVQEKLADIQQALIETGNLIEQIKGENTQSVKCIEKFCDTLYMVYQGNTYDITGEFDNLNSVIENEIIMRKEIVIMPYRAADWSYVKNIWEQAEKNPETDVIVAVLPYYYKEYDGSVKEYVNELNDFPEEINAIDICSYNLELHHPDMIYIQNPFDNENKAVSVYKEYYSDILKKNTDKLVYVQSFHLEEFSSNDERAYKNMSSYCTVPGVVNADEVYVQSDNMREIYIKKLTEFAGDNTEDIWRKKICVKPEWMNDKKETTSHAGGKKRILFYTSISGIMQNQDGAVEKIERVLKTFKQYSEEIEVIWCVQELVDAVLPSLNRKLYECLNNIRNNYMLEKIGHVYNDKDKKLLCSCDAYYGDTSPVVQEYRNNGKPVMIMDYMV</sequence>
<dbReference type="PANTHER" id="PTHR43404">
    <property type="entry name" value="LIPOPOLYSACCHARIDE CHOLINEPHOSPHOTRANSFERASE LICD"/>
    <property type="match status" value="1"/>
</dbReference>
<dbReference type="InterPro" id="IPR052942">
    <property type="entry name" value="LPS_cholinephosphotransferase"/>
</dbReference>
<dbReference type="RefSeq" id="WP_012738516.1">
    <property type="nucleotide sequence ID" value="NC_012778.1"/>
</dbReference>
<dbReference type="KEGG" id="eel:EUBELI_00243"/>
<evidence type="ECO:0000313" key="2">
    <source>
        <dbReference type="EMBL" id="ACR71279.1"/>
    </source>
</evidence>
<reference evidence="2 3" key="1">
    <citation type="journal article" date="2009" name="Proc. Natl. Acad. Sci. U.S.A.">
        <title>Characterizing a model human gut microbiota composed of members of its two dominant bacterial phyla.</title>
        <authorList>
            <person name="Mahowald M.A."/>
            <person name="Rey F.E."/>
            <person name="Seedorf H."/>
            <person name="Turnbaugh P.J."/>
            <person name="Fulton R.S."/>
            <person name="Wollam A."/>
            <person name="Shah N."/>
            <person name="Wang C."/>
            <person name="Magrini V."/>
            <person name="Wilson R.K."/>
            <person name="Cantarel B.L."/>
            <person name="Coutinho P.M."/>
            <person name="Henrissat B."/>
            <person name="Crock L.W."/>
            <person name="Russell A."/>
            <person name="Verberkmoes N.C."/>
            <person name="Hettich R.L."/>
            <person name="Gordon J.I."/>
        </authorList>
    </citation>
    <scope>NUCLEOTIDE SEQUENCE [LARGE SCALE GENOMIC DNA]</scope>
    <source>
        <strain evidence="3">ATCC 27750 / DSM 3376 / VPI C15-48 / C15-B4</strain>
    </source>
</reference>
<dbReference type="InterPro" id="IPR007074">
    <property type="entry name" value="LicD/FKTN/FKRP_NTP_transf"/>
</dbReference>
<dbReference type="HOGENOM" id="CLU_027783_0_0_9"/>
<dbReference type="Pfam" id="PF04991">
    <property type="entry name" value="LicD"/>
    <property type="match status" value="1"/>
</dbReference>
<dbReference type="STRING" id="515620.EUBELI_00243"/>
<gene>
    <name evidence="2" type="ordered locus">EUBELI_00243</name>
</gene>
<evidence type="ECO:0000259" key="1">
    <source>
        <dbReference type="Pfam" id="PF04991"/>
    </source>
</evidence>
<dbReference type="GeneID" id="41355021"/>
<organism evidence="2 3">
    <name type="scientific">Lachnospira eligens (strain ATCC 27750 / DSM 3376 / VPI C15-48 / C15-B4)</name>
    <name type="common">Eubacterium eligens</name>
    <dbReference type="NCBI Taxonomy" id="515620"/>
    <lineage>
        <taxon>Bacteria</taxon>
        <taxon>Bacillati</taxon>
        <taxon>Bacillota</taxon>
        <taxon>Clostridia</taxon>
        <taxon>Lachnospirales</taxon>
        <taxon>Lachnospiraceae</taxon>
        <taxon>Lachnospira</taxon>
    </lineage>
</organism>
<protein>
    <submittedName>
        <fullName evidence="2">Lipopolysaccharide cholinephosphotransferase</fullName>
    </submittedName>
</protein>
<accession>C4Z289</accession>
<dbReference type="PANTHER" id="PTHR43404:SF2">
    <property type="entry name" value="LIPOPOLYSACCHARIDE CHOLINEPHOSPHOTRANSFERASE LICD"/>
    <property type="match status" value="1"/>
</dbReference>
<dbReference type="GO" id="GO:0016740">
    <property type="term" value="F:transferase activity"/>
    <property type="evidence" value="ECO:0007669"/>
    <property type="project" value="UniProtKB-KW"/>
</dbReference>
<dbReference type="AlphaFoldDB" id="C4Z289"/>
<evidence type="ECO:0000313" key="3">
    <source>
        <dbReference type="Proteomes" id="UP000001476"/>
    </source>
</evidence>
<feature type="domain" description="LicD/FKTN/FKRP nucleotidyltransferase" evidence="1">
    <location>
        <begin position="38"/>
        <end position="272"/>
    </location>
</feature>
<keyword evidence="3" id="KW-1185">Reference proteome</keyword>
<dbReference type="GO" id="GO:0009100">
    <property type="term" value="P:glycoprotein metabolic process"/>
    <property type="evidence" value="ECO:0007669"/>
    <property type="project" value="UniProtKB-ARBA"/>
</dbReference>
<dbReference type="Proteomes" id="UP000001476">
    <property type="component" value="Chromosome"/>
</dbReference>
<name>C4Z289_LACE2</name>
<keyword evidence="2" id="KW-0808">Transferase</keyword>
<dbReference type="EMBL" id="CP001104">
    <property type="protein sequence ID" value="ACR71279.1"/>
    <property type="molecule type" value="Genomic_DNA"/>
</dbReference>